<reference evidence="4 5" key="1">
    <citation type="submission" date="2024-10" db="EMBL/GenBank/DDBJ databases">
        <title>The Natural Products Discovery Center: Release of the First 8490 Sequenced Strains for Exploring Actinobacteria Biosynthetic Diversity.</title>
        <authorList>
            <person name="Kalkreuter E."/>
            <person name="Kautsar S.A."/>
            <person name="Yang D."/>
            <person name="Bader C.D."/>
            <person name="Teijaro C.N."/>
            <person name="Fluegel L."/>
            <person name="Davis C.M."/>
            <person name="Simpson J.R."/>
            <person name="Lauterbach L."/>
            <person name="Steele A.D."/>
            <person name="Gui C."/>
            <person name="Meng S."/>
            <person name="Li G."/>
            <person name="Viehrig K."/>
            <person name="Ye F."/>
            <person name="Su P."/>
            <person name="Kiefer A.F."/>
            <person name="Nichols A."/>
            <person name="Cepeda A.J."/>
            <person name="Yan W."/>
            <person name="Fan B."/>
            <person name="Jiang Y."/>
            <person name="Adhikari A."/>
            <person name="Zheng C.-J."/>
            <person name="Schuster L."/>
            <person name="Cowan T.M."/>
            <person name="Smanski M.J."/>
            <person name="Chevrette M.G."/>
            <person name="De Carvalho L.P.S."/>
            <person name="Shen B."/>
        </authorList>
    </citation>
    <scope>NUCLEOTIDE SEQUENCE [LARGE SCALE GENOMIC DNA]</scope>
    <source>
        <strain evidence="4 5">NPDC003029</strain>
    </source>
</reference>
<proteinExistence type="predicted"/>
<comment type="caution">
    <text evidence="4">The sequence shown here is derived from an EMBL/GenBank/DDBJ whole genome shotgun (WGS) entry which is preliminary data.</text>
</comment>
<feature type="region of interest" description="Disordered" evidence="1">
    <location>
        <begin position="207"/>
        <end position="226"/>
    </location>
</feature>
<dbReference type="PANTHER" id="PTHR40032:SF1">
    <property type="entry name" value="EXPORTED PROTEIN"/>
    <property type="match status" value="1"/>
</dbReference>
<name>A0ABW6R9N5_9ACTN</name>
<dbReference type="RefSeq" id="WP_355722050.1">
    <property type="nucleotide sequence ID" value="NZ_JBEXNP010000011.1"/>
</dbReference>
<dbReference type="Pfam" id="PF12671">
    <property type="entry name" value="Amidase_6"/>
    <property type="match status" value="1"/>
</dbReference>
<feature type="domain" description="Putative amidase" evidence="3">
    <location>
        <begin position="236"/>
        <end position="386"/>
    </location>
</feature>
<accession>A0ABW6R9N5</accession>
<gene>
    <name evidence="4" type="ORF">ACFYWW_05705</name>
</gene>
<dbReference type="InterPro" id="IPR024301">
    <property type="entry name" value="Amidase_6"/>
</dbReference>
<evidence type="ECO:0000256" key="1">
    <source>
        <dbReference type="SAM" id="MobiDB-lite"/>
    </source>
</evidence>
<keyword evidence="5" id="KW-1185">Reference proteome</keyword>
<protein>
    <submittedName>
        <fullName evidence="4">Amidase domain-containing protein</fullName>
    </submittedName>
</protein>
<dbReference type="Proteomes" id="UP001601976">
    <property type="component" value="Unassembled WGS sequence"/>
</dbReference>
<evidence type="ECO:0000259" key="3">
    <source>
        <dbReference type="Pfam" id="PF12671"/>
    </source>
</evidence>
<feature type="chain" id="PRO_5045891336" evidence="2">
    <location>
        <begin position="32"/>
        <end position="390"/>
    </location>
</feature>
<organism evidence="4 5">
    <name type="scientific">Streptomyces flavidovirens</name>
    <dbReference type="NCBI Taxonomy" id="67298"/>
    <lineage>
        <taxon>Bacteria</taxon>
        <taxon>Bacillati</taxon>
        <taxon>Actinomycetota</taxon>
        <taxon>Actinomycetes</taxon>
        <taxon>Kitasatosporales</taxon>
        <taxon>Streptomycetaceae</taxon>
        <taxon>Streptomyces</taxon>
    </lineage>
</organism>
<sequence length="390" mass="41809">MRLTTRTKSLGVGALAVALSVVLLPVHGANAAVDNGSGRTGGASAERTVDEKTTGDFATLADAVLTKRTSALLDGARPAARAAIAPVGDVRVAGGAARAEDRAVTGLLERKARLAGLREAYTAADVDVDMEKVDVTGDRATAEVTETTVLTYKKIRGDEPPTTGFQARHKLTFTAAADGGWQLTGIVSLSEGGPAAVNAPETAVVDEGGQAAPSGQAAGTTEPARPQAKLSAMAGYNYPAMAKYAEKYWKNYNPSYRKFNGVGGDCTNFISQSLRAGGWQNDTGWYRSYKNWWYTSSNQTWSWTSVPYWASFALHSERTYNLSNVYHMGVGDILQMDFSSNGSKDHSMITTYRSSRGVPYLTYHSDNTYRKSVASIVASNPRATYYAFRT</sequence>
<dbReference type="EMBL" id="JBIAPK010000001">
    <property type="protein sequence ID" value="MFF3338221.1"/>
    <property type="molecule type" value="Genomic_DNA"/>
</dbReference>
<keyword evidence="2" id="KW-0732">Signal</keyword>
<feature type="signal peptide" evidence="2">
    <location>
        <begin position="1"/>
        <end position="31"/>
    </location>
</feature>
<dbReference type="PANTHER" id="PTHR40032">
    <property type="entry name" value="EXPORTED PROTEIN-RELATED"/>
    <property type="match status" value="1"/>
</dbReference>
<evidence type="ECO:0000313" key="5">
    <source>
        <dbReference type="Proteomes" id="UP001601976"/>
    </source>
</evidence>
<evidence type="ECO:0000256" key="2">
    <source>
        <dbReference type="SAM" id="SignalP"/>
    </source>
</evidence>
<evidence type="ECO:0000313" key="4">
    <source>
        <dbReference type="EMBL" id="MFF3338221.1"/>
    </source>
</evidence>
<feature type="compositionally biased region" description="Low complexity" evidence="1">
    <location>
        <begin position="208"/>
        <end position="219"/>
    </location>
</feature>